<feature type="region of interest" description="Disordered" evidence="1">
    <location>
        <begin position="28"/>
        <end position="50"/>
    </location>
</feature>
<name>A0A8K1CRI9_PYTOL</name>
<dbReference type="AlphaFoldDB" id="A0A8K1CRI9"/>
<organism evidence="2 3">
    <name type="scientific">Pythium oligandrum</name>
    <name type="common">Mycoparasitic fungus</name>
    <dbReference type="NCBI Taxonomy" id="41045"/>
    <lineage>
        <taxon>Eukaryota</taxon>
        <taxon>Sar</taxon>
        <taxon>Stramenopiles</taxon>
        <taxon>Oomycota</taxon>
        <taxon>Peronosporomycetes</taxon>
        <taxon>Pythiales</taxon>
        <taxon>Pythiaceae</taxon>
        <taxon>Pythium</taxon>
    </lineage>
</organism>
<evidence type="ECO:0000313" key="3">
    <source>
        <dbReference type="Proteomes" id="UP000794436"/>
    </source>
</evidence>
<dbReference type="OrthoDB" id="10615637at2759"/>
<keyword evidence="3" id="KW-1185">Reference proteome</keyword>
<dbReference type="EMBL" id="SPLM01000002">
    <property type="protein sequence ID" value="TMW68274.1"/>
    <property type="molecule type" value="Genomic_DNA"/>
</dbReference>
<evidence type="ECO:0000256" key="1">
    <source>
        <dbReference type="SAM" id="MobiDB-lite"/>
    </source>
</evidence>
<dbReference type="Proteomes" id="UP000794436">
    <property type="component" value="Unassembled WGS sequence"/>
</dbReference>
<comment type="caution">
    <text evidence="2">The sequence shown here is derived from an EMBL/GenBank/DDBJ whole genome shotgun (WGS) entry which is preliminary data.</text>
</comment>
<evidence type="ECO:0000313" key="2">
    <source>
        <dbReference type="EMBL" id="TMW68274.1"/>
    </source>
</evidence>
<gene>
    <name evidence="2" type="ORF">Poli38472_005742</name>
</gene>
<reference evidence="2" key="1">
    <citation type="submission" date="2019-03" db="EMBL/GenBank/DDBJ databases">
        <title>Long read genome sequence of the mycoparasitic Pythium oligandrum ATCC 38472 isolated from sugarbeet rhizosphere.</title>
        <authorList>
            <person name="Gaulin E."/>
        </authorList>
    </citation>
    <scope>NUCLEOTIDE SEQUENCE</scope>
    <source>
        <strain evidence="2">ATCC 38472_TT</strain>
    </source>
</reference>
<accession>A0A8K1CRI9</accession>
<proteinExistence type="predicted"/>
<protein>
    <submittedName>
        <fullName evidence="2">Uncharacterized protein</fullName>
    </submittedName>
</protein>
<sequence length="215" mass="24536">MTMQVEQKSVVDGLIKLTVRSVLFSDQNDTQRLPPSQPKSKSIDATSQSSNQAATCETILKNTRPSLPFVIGRHHAHVMSYACWSDEQLIKEKRMLKRYVLRAKSASPQKHEEPEENDEDYDVLNEVAEVMEAYSLLKLFLSERAYTKNQAAGSVSGDISMPLLHAQLLLYAKYFEATHKRKILREGDVLPIRQMYRYFLHQKKSNNSSSAKSNT</sequence>